<dbReference type="AlphaFoldDB" id="A0AAD6QU94"/>
<sequence length="121" mass="13768">MQGKQVSFYDLHVRLLAHEILINISKNRSPSDIVQKSNITGGPYQQVSSGGNYSHVNSLWPFFFPVINTLVDTKDHDRILTGTADSIGKGVLVRYVIGTITQQQHAEREKKQICWHLHWRG</sequence>
<organism evidence="1 2">
    <name type="scientific">Populus alba x Populus x berolinensis</name>
    <dbReference type="NCBI Taxonomy" id="444605"/>
    <lineage>
        <taxon>Eukaryota</taxon>
        <taxon>Viridiplantae</taxon>
        <taxon>Streptophyta</taxon>
        <taxon>Embryophyta</taxon>
        <taxon>Tracheophyta</taxon>
        <taxon>Spermatophyta</taxon>
        <taxon>Magnoliopsida</taxon>
        <taxon>eudicotyledons</taxon>
        <taxon>Gunneridae</taxon>
        <taxon>Pentapetalae</taxon>
        <taxon>rosids</taxon>
        <taxon>fabids</taxon>
        <taxon>Malpighiales</taxon>
        <taxon>Salicaceae</taxon>
        <taxon>Saliceae</taxon>
        <taxon>Populus</taxon>
    </lineage>
</organism>
<evidence type="ECO:0000313" key="1">
    <source>
        <dbReference type="EMBL" id="KAJ6996775.1"/>
    </source>
</evidence>
<keyword evidence="2" id="KW-1185">Reference proteome</keyword>
<gene>
    <name evidence="1" type="ORF">NC653_013388</name>
</gene>
<comment type="caution">
    <text evidence="1">The sequence shown here is derived from an EMBL/GenBank/DDBJ whole genome shotgun (WGS) entry which is preliminary data.</text>
</comment>
<evidence type="ECO:0000313" key="2">
    <source>
        <dbReference type="Proteomes" id="UP001164929"/>
    </source>
</evidence>
<proteinExistence type="predicted"/>
<reference evidence="1" key="1">
    <citation type="journal article" date="2023" name="Mol. Ecol. Resour.">
        <title>Chromosome-level genome assembly of a triploid poplar Populus alba 'Berolinensis'.</title>
        <authorList>
            <person name="Chen S."/>
            <person name="Yu Y."/>
            <person name="Wang X."/>
            <person name="Wang S."/>
            <person name="Zhang T."/>
            <person name="Zhou Y."/>
            <person name="He R."/>
            <person name="Meng N."/>
            <person name="Wang Y."/>
            <person name="Liu W."/>
            <person name="Liu Z."/>
            <person name="Liu J."/>
            <person name="Guo Q."/>
            <person name="Huang H."/>
            <person name="Sederoff R.R."/>
            <person name="Wang G."/>
            <person name="Qu G."/>
            <person name="Chen S."/>
        </authorList>
    </citation>
    <scope>NUCLEOTIDE SEQUENCE</scope>
    <source>
        <strain evidence="1">SC-2020</strain>
    </source>
</reference>
<protein>
    <submittedName>
        <fullName evidence="1">Uncharacterized protein</fullName>
    </submittedName>
</protein>
<dbReference type="Proteomes" id="UP001164929">
    <property type="component" value="Chromosome 5"/>
</dbReference>
<name>A0AAD6QU94_9ROSI</name>
<accession>A0AAD6QU94</accession>
<dbReference type="EMBL" id="JAQIZT010000005">
    <property type="protein sequence ID" value="KAJ6996775.1"/>
    <property type="molecule type" value="Genomic_DNA"/>
</dbReference>